<proteinExistence type="predicted"/>
<keyword evidence="1" id="KW-1133">Transmembrane helix</keyword>
<keyword evidence="3" id="KW-1185">Reference proteome</keyword>
<evidence type="ECO:0000313" key="2">
    <source>
        <dbReference type="EMBL" id="KAK7249550.1"/>
    </source>
</evidence>
<feature type="transmembrane region" description="Helical" evidence="1">
    <location>
        <begin position="311"/>
        <end position="329"/>
    </location>
</feature>
<keyword evidence="1" id="KW-0812">Transmembrane</keyword>
<evidence type="ECO:0000256" key="1">
    <source>
        <dbReference type="SAM" id="Phobius"/>
    </source>
</evidence>
<dbReference type="EMBL" id="JBBJCI010000061">
    <property type="protein sequence ID" value="KAK7249550.1"/>
    <property type="molecule type" value="Genomic_DNA"/>
</dbReference>
<accession>A0ABR1G8P1</accession>
<feature type="transmembrane region" description="Helical" evidence="1">
    <location>
        <begin position="285"/>
        <end position="305"/>
    </location>
</feature>
<dbReference type="Proteomes" id="UP001363151">
    <property type="component" value="Unassembled WGS sequence"/>
</dbReference>
<comment type="caution">
    <text evidence="2">The sequence shown here is derived from an EMBL/GenBank/DDBJ whole genome shotgun (WGS) entry which is preliminary data.</text>
</comment>
<reference evidence="2 3" key="1">
    <citation type="submission" date="2024-03" db="EMBL/GenBank/DDBJ databases">
        <title>Aureococcus anophagefferens CCMP1851 and Kratosvirus quantuckense: Draft genome of a second virus-susceptible host strain in the model system.</title>
        <authorList>
            <person name="Chase E."/>
            <person name="Truchon A.R."/>
            <person name="Schepens W."/>
            <person name="Wilhelm S.W."/>
        </authorList>
    </citation>
    <scope>NUCLEOTIDE SEQUENCE [LARGE SCALE GENOMIC DNA]</scope>
    <source>
        <strain evidence="2 3">CCMP1851</strain>
    </source>
</reference>
<organism evidence="2 3">
    <name type="scientific">Aureococcus anophagefferens</name>
    <name type="common">Harmful bloom alga</name>
    <dbReference type="NCBI Taxonomy" id="44056"/>
    <lineage>
        <taxon>Eukaryota</taxon>
        <taxon>Sar</taxon>
        <taxon>Stramenopiles</taxon>
        <taxon>Ochrophyta</taxon>
        <taxon>Pelagophyceae</taxon>
        <taxon>Pelagomonadales</taxon>
        <taxon>Pelagomonadaceae</taxon>
        <taxon>Aureococcus</taxon>
    </lineage>
</organism>
<sequence>MRIGRMASRAATARAAAMHRMRPGKTITAARRAFAAKTRIAVLRTGDALLGYGGIADALFRGADGDVDLALVAVAADDSPGTLFDGVSDDSLMAAADAVLEGYGEDVAPTAEDARVGAAKLVPGAAARARFDNVQTGGPLGFTGYDHTFAAGGWGPARLLATVVRVGDDGAVDVRVPGRAADNGDLGGRATLVEEDADGYVARLPADRVDTYARFYPLNPQAPRRVLRHAVALVWPEPLPLERVELSRKGGVFALLDGGVALSVDGRRVPLADPTYAVVPRDKRFGGLVCYAVGLSTLVGSIMAAHPNVGGSPLFLVGALPAVASMWAGGNWTSVWRALPAAYGGPDRPPLSRMK</sequence>
<gene>
    <name evidence="2" type="ORF">SO694_0026508</name>
</gene>
<keyword evidence="1" id="KW-0472">Membrane</keyword>
<protein>
    <submittedName>
        <fullName evidence="2">Uncharacterized protein</fullName>
    </submittedName>
</protein>
<evidence type="ECO:0000313" key="3">
    <source>
        <dbReference type="Proteomes" id="UP001363151"/>
    </source>
</evidence>
<name>A0ABR1G8P1_AURAN</name>